<dbReference type="Gene3D" id="3.40.50.300">
    <property type="entry name" value="P-loop containing nucleotide triphosphate hydrolases"/>
    <property type="match status" value="1"/>
</dbReference>
<comment type="similarity">
    <text evidence="1 3">Belongs to the sulfotransferase 1 family.</text>
</comment>
<dbReference type="SUPFAM" id="SSF52540">
    <property type="entry name" value="P-loop containing nucleoside triphosphate hydrolases"/>
    <property type="match status" value="1"/>
</dbReference>
<dbReference type="Pfam" id="PF00685">
    <property type="entry name" value="Sulfotransfer_1"/>
    <property type="match status" value="1"/>
</dbReference>
<evidence type="ECO:0000313" key="5">
    <source>
        <dbReference type="EMBL" id="KAK1170580.1"/>
    </source>
</evidence>
<evidence type="ECO:0000313" key="6">
    <source>
        <dbReference type="Proteomes" id="UP001230051"/>
    </source>
</evidence>
<comment type="caution">
    <text evidence="5">The sequence shown here is derived from an EMBL/GenBank/DDBJ whole genome shotgun (WGS) entry which is preliminary data.</text>
</comment>
<dbReference type="InterPro" id="IPR000863">
    <property type="entry name" value="Sulfotransferase_dom"/>
</dbReference>
<feature type="domain" description="Sulfotransferase" evidence="4">
    <location>
        <begin position="55"/>
        <end position="288"/>
    </location>
</feature>
<gene>
    <name evidence="5" type="primary">sult6b1</name>
    <name evidence="5" type="ORF">AOXY_G7475</name>
</gene>
<evidence type="ECO:0000256" key="2">
    <source>
        <dbReference type="ARBA" id="ARBA00022679"/>
    </source>
</evidence>
<evidence type="ECO:0000256" key="3">
    <source>
        <dbReference type="RuleBase" id="RU361155"/>
    </source>
</evidence>
<dbReference type="EMBL" id="JAGXEW010000006">
    <property type="protein sequence ID" value="KAK1170580.1"/>
    <property type="molecule type" value="Genomic_DNA"/>
</dbReference>
<keyword evidence="2 3" id="KW-0808">Transferase</keyword>
<dbReference type="EC" id="2.8.2.-" evidence="3"/>
<dbReference type="PANTHER" id="PTHR11783">
    <property type="entry name" value="SULFOTRANSFERASE SULT"/>
    <property type="match status" value="1"/>
</dbReference>
<evidence type="ECO:0000259" key="4">
    <source>
        <dbReference type="Pfam" id="PF00685"/>
    </source>
</evidence>
<accession>A0AAD8GA51</accession>
<protein>
    <recommendedName>
        <fullName evidence="3">Sulfotransferase</fullName>
        <ecNumber evidence="3">2.8.2.-</ecNumber>
    </recommendedName>
</protein>
<dbReference type="GO" id="GO:0008146">
    <property type="term" value="F:sulfotransferase activity"/>
    <property type="evidence" value="ECO:0007669"/>
    <property type="project" value="InterPro"/>
</dbReference>
<evidence type="ECO:0000256" key="1">
    <source>
        <dbReference type="ARBA" id="ARBA00005771"/>
    </source>
</evidence>
<reference evidence="5" key="1">
    <citation type="submission" date="2022-02" db="EMBL/GenBank/DDBJ databases">
        <title>Atlantic sturgeon de novo genome assembly.</title>
        <authorList>
            <person name="Stock M."/>
            <person name="Klopp C."/>
            <person name="Guiguen Y."/>
            <person name="Cabau C."/>
            <person name="Parinello H."/>
            <person name="Santidrian Yebra-Pimentel E."/>
            <person name="Kuhl H."/>
            <person name="Dirks R.P."/>
            <person name="Guessner J."/>
            <person name="Wuertz S."/>
            <person name="Du K."/>
            <person name="Schartl M."/>
        </authorList>
    </citation>
    <scope>NUCLEOTIDE SEQUENCE</scope>
    <source>
        <strain evidence="5">STURGEONOMICS-FGT-2020</strain>
        <tissue evidence="5">Whole blood</tissue>
    </source>
</reference>
<sequence>MAQRAIPKEIEEKMQKAKDMKPEDMLFTYKGVLYPSLLCKPENFKAMERFEAIEDDILLVAYPKCGFNWMSHVLKKISDAAHGKRGETAQFTLLEFADPEKLQNLSKLPSQRIMGTHVQPKDIPASFFEKKTKVLVIFRNPKDTAVSYFHFYNKNPALPAFDSWDKFFSQYMSGEVMLGSYFDHAVAWEKHIDSDTVKIITYEDMIENLTEGIQQVARFFSLTLSDEQVQAIAQESTFEAMKNKSKETHGQMGNVIFRKGGVGDWKNHFSEEQSKELDTKFEQCLAGTKLGAKLKYEVHCK</sequence>
<dbReference type="Proteomes" id="UP001230051">
    <property type="component" value="Unassembled WGS sequence"/>
</dbReference>
<organism evidence="5 6">
    <name type="scientific">Acipenser oxyrinchus oxyrinchus</name>
    <dbReference type="NCBI Taxonomy" id="40147"/>
    <lineage>
        <taxon>Eukaryota</taxon>
        <taxon>Metazoa</taxon>
        <taxon>Chordata</taxon>
        <taxon>Craniata</taxon>
        <taxon>Vertebrata</taxon>
        <taxon>Euteleostomi</taxon>
        <taxon>Actinopterygii</taxon>
        <taxon>Chondrostei</taxon>
        <taxon>Acipenseriformes</taxon>
        <taxon>Acipenseridae</taxon>
        <taxon>Acipenser</taxon>
    </lineage>
</organism>
<keyword evidence="6" id="KW-1185">Reference proteome</keyword>
<name>A0AAD8GA51_ACIOX</name>
<proteinExistence type="inferred from homology"/>
<dbReference type="AlphaFoldDB" id="A0AAD8GA51"/>
<dbReference type="InterPro" id="IPR027417">
    <property type="entry name" value="P-loop_NTPase"/>
</dbReference>